<dbReference type="Pfam" id="PF01479">
    <property type="entry name" value="S4"/>
    <property type="match status" value="1"/>
</dbReference>
<comment type="function">
    <text evidence="6">Responsible for synthesis of pseudouridine from uracil.</text>
</comment>
<dbReference type="InterPro" id="IPR006224">
    <property type="entry name" value="PsdUridine_synth_RluA-like_CS"/>
</dbReference>
<dbReference type="InterPro" id="IPR036986">
    <property type="entry name" value="S4_RNA-bd_sf"/>
</dbReference>
<keyword evidence="5" id="KW-0694">RNA-binding</keyword>
<dbReference type="PROSITE" id="PS01129">
    <property type="entry name" value="PSI_RLU"/>
    <property type="match status" value="1"/>
</dbReference>
<dbReference type="GO" id="GO:0000455">
    <property type="term" value="P:enzyme-directed rRNA pseudouridine synthesis"/>
    <property type="evidence" value="ECO:0007669"/>
    <property type="project" value="UniProtKB-ARBA"/>
</dbReference>
<dbReference type="InterPro" id="IPR006145">
    <property type="entry name" value="PsdUridine_synth_RsuA/RluA"/>
</dbReference>
<evidence type="ECO:0000256" key="1">
    <source>
        <dbReference type="ARBA" id="ARBA00000073"/>
    </source>
</evidence>
<evidence type="ECO:0000256" key="5">
    <source>
        <dbReference type="PROSITE-ProRule" id="PRU00182"/>
    </source>
</evidence>
<accession>A0A1L4FSW1</accession>
<feature type="domain" description="RNA-binding S4" evidence="7">
    <location>
        <begin position="10"/>
        <end position="67"/>
    </location>
</feature>
<comment type="catalytic activity">
    <reaction evidence="1 6">
        <text>a uridine in RNA = a pseudouridine in RNA</text>
        <dbReference type="Rhea" id="RHEA:48348"/>
        <dbReference type="Rhea" id="RHEA-COMP:12068"/>
        <dbReference type="Rhea" id="RHEA-COMP:12069"/>
        <dbReference type="ChEBI" id="CHEBI:65314"/>
        <dbReference type="ChEBI" id="CHEBI:65315"/>
    </reaction>
</comment>
<dbReference type="InterPro" id="IPR002942">
    <property type="entry name" value="S4_RNA-bd"/>
</dbReference>
<dbReference type="Proteomes" id="UP000184322">
    <property type="component" value="Chromosome"/>
</dbReference>
<dbReference type="InterPro" id="IPR020103">
    <property type="entry name" value="PsdUridine_synth_cat_dom_sf"/>
</dbReference>
<evidence type="ECO:0000256" key="2">
    <source>
        <dbReference type="ARBA" id="ARBA00010876"/>
    </source>
</evidence>
<dbReference type="PROSITE" id="PS50889">
    <property type="entry name" value="S4"/>
    <property type="match status" value="1"/>
</dbReference>
<name>A0A1L4FSW1_9BACT</name>
<dbReference type="SUPFAM" id="SSF55120">
    <property type="entry name" value="Pseudouridine synthase"/>
    <property type="match status" value="1"/>
</dbReference>
<evidence type="ECO:0000256" key="4">
    <source>
        <dbReference type="PIRSR" id="PIRSR606225-1"/>
    </source>
</evidence>
<dbReference type="Gene3D" id="3.30.2350.10">
    <property type="entry name" value="Pseudouridine synthase"/>
    <property type="match status" value="1"/>
</dbReference>
<proteinExistence type="inferred from homology"/>
<keyword evidence="3 6" id="KW-0413">Isomerase</keyword>
<dbReference type="SMART" id="SM00363">
    <property type="entry name" value="S4"/>
    <property type="match status" value="1"/>
</dbReference>
<evidence type="ECO:0000256" key="3">
    <source>
        <dbReference type="ARBA" id="ARBA00023235"/>
    </source>
</evidence>
<comment type="similarity">
    <text evidence="2 6">Belongs to the pseudouridine synthase RluA family.</text>
</comment>
<dbReference type="GO" id="GO:0003723">
    <property type="term" value="F:RNA binding"/>
    <property type="evidence" value="ECO:0007669"/>
    <property type="project" value="UniProtKB-KW"/>
</dbReference>
<dbReference type="OrthoDB" id="9807829at2"/>
<evidence type="ECO:0000259" key="7">
    <source>
        <dbReference type="SMART" id="SM00363"/>
    </source>
</evidence>
<dbReference type="KEGG" id="mpul:BLA55_03565"/>
<dbReference type="SUPFAM" id="SSF55174">
    <property type="entry name" value="Alpha-L RNA-binding motif"/>
    <property type="match status" value="1"/>
</dbReference>
<dbReference type="PANTHER" id="PTHR21600:SF44">
    <property type="entry name" value="RIBOSOMAL LARGE SUBUNIT PSEUDOURIDINE SYNTHASE D"/>
    <property type="match status" value="1"/>
</dbReference>
<dbReference type="PANTHER" id="PTHR21600">
    <property type="entry name" value="MITOCHONDRIAL RNA PSEUDOURIDINE SYNTHASE"/>
    <property type="match status" value="1"/>
</dbReference>
<dbReference type="AlphaFoldDB" id="A0A1L4FSW1"/>
<dbReference type="InterPro" id="IPR050188">
    <property type="entry name" value="RluA_PseudoU_synthase"/>
</dbReference>
<evidence type="ECO:0000313" key="9">
    <source>
        <dbReference type="Proteomes" id="UP000184322"/>
    </source>
</evidence>
<dbReference type="EMBL" id="CP017813">
    <property type="protein sequence ID" value="APJ38711.1"/>
    <property type="molecule type" value="Genomic_DNA"/>
</dbReference>
<dbReference type="Pfam" id="PF00849">
    <property type="entry name" value="PseudoU_synth_2"/>
    <property type="match status" value="1"/>
</dbReference>
<dbReference type="STRING" id="48003.BLA55_03565"/>
<dbReference type="CDD" id="cd00165">
    <property type="entry name" value="S4"/>
    <property type="match status" value="1"/>
</dbReference>
<dbReference type="RefSeq" id="WP_073372714.1">
    <property type="nucleotide sequence ID" value="NZ_CP017813.1"/>
</dbReference>
<dbReference type="CDD" id="cd02869">
    <property type="entry name" value="PseudoU_synth_RluA_like"/>
    <property type="match status" value="1"/>
</dbReference>
<feature type="active site" evidence="4">
    <location>
        <position position="134"/>
    </location>
</feature>
<sequence length="311" mass="35949">MIKLTVTYKERIDKYISNHCDISRNDIKELIEQRAVFVNGHNVIKPKYIVREGQEIEVVRLLDKEIKIDPQDIELKIVYEDEDILVIDKPSGMVVHPAPGHHDNTLVNALLYHFKNNLSNHNGLLRPGIVHRIDKDTSGLIMIAKNNAIHTQLAEYFKTHEIKRSYLAICEGLLSSSKIKLDLPIGRDTKNRQKMTVTNHNSKNAITHLEVLKTFYLNHMPMSLVKATLETGRTHQIRVHAAYIKNSVYGDPVYGKKVDEFNQRLHAYKLQFTHPKTQEEIILFSKPPKEFDVCDFDFDSFINNEKSEIES</sequence>
<dbReference type="Gene3D" id="3.10.290.10">
    <property type="entry name" value="RNA-binding S4 domain"/>
    <property type="match status" value="1"/>
</dbReference>
<evidence type="ECO:0000313" key="8">
    <source>
        <dbReference type="EMBL" id="APJ38711.1"/>
    </source>
</evidence>
<organism evidence="8 9">
    <name type="scientific">Mycoplasmopsis pullorum</name>
    <dbReference type="NCBI Taxonomy" id="48003"/>
    <lineage>
        <taxon>Bacteria</taxon>
        <taxon>Bacillati</taxon>
        <taxon>Mycoplasmatota</taxon>
        <taxon>Mycoplasmoidales</taxon>
        <taxon>Metamycoplasmataceae</taxon>
        <taxon>Mycoplasmopsis</taxon>
    </lineage>
</organism>
<evidence type="ECO:0000256" key="6">
    <source>
        <dbReference type="RuleBase" id="RU362028"/>
    </source>
</evidence>
<dbReference type="EC" id="5.4.99.-" evidence="6"/>
<dbReference type="InterPro" id="IPR006225">
    <property type="entry name" value="PsdUridine_synth_RluC/D"/>
</dbReference>
<protein>
    <recommendedName>
        <fullName evidence="6">Pseudouridine synthase</fullName>
        <ecNumber evidence="6">5.4.99.-</ecNumber>
    </recommendedName>
</protein>
<dbReference type="GO" id="GO:0120159">
    <property type="term" value="F:rRNA pseudouridine synthase activity"/>
    <property type="evidence" value="ECO:0007669"/>
    <property type="project" value="UniProtKB-ARBA"/>
</dbReference>
<keyword evidence="9" id="KW-1185">Reference proteome</keyword>
<gene>
    <name evidence="8" type="ORF">BLA55_03565</name>
</gene>
<dbReference type="NCBIfam" id="TIGR00005">
    <property type="entry name" value="rluA_subfam"/>
    <property type="match status" value="1"/>
</dbReference>
<reference evidence="9" key="1">
    <citation type="submission" date="2016-10" db="EMBL/GenBank/DDBJ databases">
        <authorList>
            <person name="Beylefeld A."/>
            <person name="Abolnik C."/>
        </authorList>
    </citation>
    <scope>NUCLEOTIDE SEQUENCE [LARGE SCALE GENOMIC DNA]</scope>
    <source>
        <strain evidence="9">B359_6</strain>
    </source>
</reference>